<dbReference type="OrthoDB" id="9802264at2"/>
<evidence type="ECO:0000313" key="11">
    <source>
        <dbReference type="Proteomes" id="UP000320593"/>
    </source>
</evidence>
<evidence type="ECO:0000256" key="2">
    <source>
        <dbReference type="ARBA" id="ARBA00022475"/>
    </source>
</evidence>
<evidence type="ECO:0000259" key="8">
    <source>
        <dbReference type="Pfam" id="PF02687"/>
    </source>
</evidence>
<dbReference type="EMBL" id="VLLF01000007">
    <property type="protein sequence ID" value="TWI84822.1"/>
    <property type="molecule type" value="Genomic_DNA"/>
</dbReference>
<comment type="subcellular location">
    <subcellularLocation>
        <location evidence="1">Cell membrane</location>
        <topology evidence="1">Multi-pass membrane protein</topology>
    </subcellularLocation>
</comment>
<evidence type="ECO:0000256" key="5">
    <source>
        <dbReference type="ARBA" id="ARBA00023136"/>
    </source>
</evidence>
<dbReference type="GO" id="GO:0005886">
    <property type="term" value="C:plasma membrane"/>
    <property type="evidence" value="ECO:0007669"/>
    <property type="project" value="UniProtKB-SubCell"/>
</dbReference>
<sequence length="403" mass="42790">MLWDMTKLAHKSIFRNALRSCLTVLGVVIGVASVIAMLTLGQGSSEQVIADVEKMGTNVIVVRPGQRGMGPRANSTAARPFDIKDVDALEEALPEIDAAAPISSLQGTIVAGTENHRAQITATDQRYLVASDWPLALGRNFSASETRSGKPVCILGQTVRQELFGTADPLDQPVRIKKMSCNVIGVLSEKGASSIGADQDDVVLVPLRTYQRRLTGKDDVSVIYMSVIDGTSTGQAIREVENLMRELRRIAPGDEDDFSVIDMKQVASMLTSITGVLTGLLSAVAAVSLLVGGIGIMNIMLVSVTERTREIGIRLAVGAQTHQVLMQFLIEAVALSLLGGLVGIVLGLGLAAIGAHWIDIPFVPNLGVILLAFVFSAIVGAAFGYYPARAAANLDPIEALRHE</sequence>
<dbReference type="PANTHER" id="PTHR30572">
    <property type="entry name" value="MEMBRANE COMPONENT OF TRANSPORTER-RELATED"/>
    <property type="match status" value="1"/>
</dbReference>
<organism evidence="10 11">
    <name type="scientific">Roseibium hamelinense</name>
    <dbReference type="NCBI Taxonomy" id="150831"/>
    <lineage>
        <taxon>Bacteria</taxon>
        <taxon>Pseudomonadati</taxon>
        <taxon>Pseudomonadota</taxon>
        <taxon>Alphaproteobacteria</taxon>
        <taxon>Hyphomicrobiales</taxon>
        <taxon>Stappiaceae</taxon>
        <taxon>Roseibium</taxon>
    </lineage>
</organism>
<keyword evidence="5 7" id="KW-0472">Membrane</keyword>
<feature type="transmembrane region" description="Helical" evidence="7">
    <location>
        <begin position="366"/>
        <end position="386"/>
    </location>
</feature>
<evidence type="ECO:0000256" key="7">
    <source>
        <dbReference type="SAM" id="Phobius"/>
    </source>
</evidence>
<evidence type="ECO:0000259" key="9">
    <source>
        <dbReference type="Pfam" id="PF12704"/>
    </source>
</evidence>
<dbReference type="InterPro" id="IPR025857">
    <property type="entry name" value="MacB_PCD"/>
</dbReference>
<keyword evidence="3 7" id="KW-0812">Transmembrane</keyword>
<comment type="similarity">
    <text evidence="6">Belongs to the ABC-4 integral membrane protein family.</text>
</comment>
<dbReference type="InterPro" id="IPR003838">
    <property type="entry name" value="ABC3_permease_C"/>
</dbReference>
<gene>
    <name evidence="10" type="ORF">JM93_03159</name>
</gene>
<feature type="transmembrane region" description="Helical" evidence="7">
    <location>
        <begin position="280"/>
        <end position="304"/>
    </location>
</feature>
<feature type="domain" description="MacB-like periplasmic core" evidence="9">
    <location>
        <begin position="20"/>
        <end position="242"/>
    </location>
</feature>
<dbReference type="Pfam" id="PF12704">
    <property type="entry name" value="MacB_PCD"/>
    <property type="match status" value="1"/>
</dbReference>
<evidence type="ECO:0000256" key="1">
    <source>
        <dbReference type="ARBA" id="ARBA00004651"/>
    </source>
</evidence>
<feature type="transmembrane region" description="Helical" evidence="7">
    <location>
        <begin position="325"/>
        <end position="354"/>
    </location>
</feature>
<evidence type="ECO:0000256" key="4">
    <source>
        <dbReference type="ARBA" id="ARBA00022989"/>
    </source>
</evidence>
<evidence type="ECO:0000313" key="10">
    <source>
        <dbReference type="EMBL" id="TWI84822.1"/>
    </source>
</evidence>
<evidence type="ECO:0000256" key="3">
    <source>
        <dbReference type="ARBA" id="ARBA00022692"/>
    </source>
</evidence>
<feature type="transmembrane region" description="Helical" evidence="7">
    <location>
        <begin position="21"/>
        <end position="40"/>
    </location>
</feature>
<comment type="caution">
    <text evidence="10">The sequence shown here is derived from an EMBL/GenBank/DDBJ whole genome shotgun (WGS) entry which is preliminary data.</text>
</comment>
<keyword evidence="11" id="KW-1185">Reference proteome</keyword>
<dbReference type="Proteomes" id="UP000320593">
    <property type="component" value="Unassembled WGS sequence"/>
</dbReference>
<dbReference type="AlphaFoldDB" id="A0A562SU73"/>
<dbReference type="PANTHER" id="PTHR30572:SF4">
    <property type="entry name" value="ABC TRANSPORTER PERMEASE YTRF"/>
    <property type="match status" value="1"/>
</dbReference>
<dbReference type="InterPro" id="IPR050250">
    <property type="entry name" value="Macrolide_Exporter_MacB"/>
</dbReference>
<reference evidence="10 11" key="1">
    <citation type="submission" date="2019-07" db="EMBL/GenBank/DDBJ databases">
        <title>Genomic Encyclopedia of Archaeal and Bacterial Type Strains, Phase II (KMG-II): from individual species to whole genera.</title>
        <authorList>
            <person name="Goeker M."/>
        </authorList>
    </citation>
    <scope>NUCLEOTIDE SEQUENCE [LARGE SCALE GENOMIC DNA]</scope>
    <source>
        <strain evidence="10 11">ATCC BAA-252</strain>
    </source>
</reference>
<dbReference type="Pfam" id="PF02687">
    <property type="entry name" value="FtsX"/>
    <property type="match status" value="1"/>
</dbReference>
<dbReference type="RefSeq" id="WP_145345142.1">
    <property type="nucleotide sequence ID" value="NZ_SMLY01000057.1"/>
</dbReference>
<feature type="domain" description="ABC3 transporter permease C-terminal" evidence="8">
    <location>
        <begin position="283"/>
        <end position="396"/>
    </location>
</feature>
<accession>A0A562SU73</accession>
<evidence type="ECO:0000256" key="6">
    <source>
        <dbReference type="ARBA" id="ARBA00038076"/>
    </source>
</evidence>
<keyword evidence="4 7" id="KW-1133">Transmembrane helix</keyword>
<dbReference type="GO" id="GO:0022857">
    <property type="term" value="F:transmembrane transporter activity"/>
    <property type="evidence" value="ECO:0007669"/>
    <property type="project" value="TreeGrafter"/>
</dbReference>
<protein>
    <submittedName>
        <fullName evidence="10">Putative ABC transport system permease protein</fullName>
    </submittedName>
</protein>
<proteinExistence type="inferred from homology"/>
<keyword evidence="2" id="KW-1003">Cell membrane</keyword>
<name>A0A562SU73_9HYPH</name>